<feature type="transmembrane region" description="Helical" evidence="9">
    <location>
        <begin position="249"/>
        <end position="274"/>
    </location>
</feature>
<feature type="transmembrane region" description="Helical" evidence="9">
    <location>
        <begin position="76"/>
        <end position="95"/>
    </location>
</feature>
<dbReference type="Proteomes" id="UP000002149">
    <property type="component" value="Chromosome 2"/>
</dbReference>
<evidence type="ECO:0000256" key="3">
    <source>
        <dbReference type="ARBA" id="ARBA00022448"/>
    </source>
</evidence>
<feature type="region of interest" description="Disordered" evidence="8">
    <location>
        <begin position="33"/>
        <end position="58"/>
    </location>
</feature>
<keyword evidence="4 9" id="KW-0812">Transmembrane</keyword>
<evidence type="ECO:0000256" key="7">
    <source>
        <dbReference type="ARBA" id="ARBA00023136"/>
    </source>
</evidence>
<proteinExistence type="inferred from homology"/>
<keyword evidence="7 9" id="KW-0472">Membrane</keyword>
<dbReference type="EMBL" id="AE017342">
    <property type="protein sequence ID" value="AAW41883.1"/>
    <property type="molecule type" value="Genomic_DNA"/>
</dbReference>
<feature type="transmembrane region" description="Helical" evidence="9">
    <location>
        <begin position="469"/>
        <end position="489"/>
    </location>
</feature>
<dbReference type="PaxDb" id="214684-Q5KLZ1"/>
<keyword evidence="12" id="KW-1185">Reference proteome</keyword>
<feature type="transmembrane region" description="Helical" evidence="9">
    <location>
        <begin position="175"/>
        <end position="196"/>
    </location>
</feature>
<dbReference type="OrthoDB" id="655540at2759"/>
<evidence type="ECO:0000313" key="12">
    <source>
        <dbReference type="Proteomes" id="UP000002149"/>
    </source>
</evidence>
<feature type="transmembrane region" description="Helical" evidence="9">
    <location>
        <begin position="286"/>
        <end position="307"/>
    </location>
</feature>
<dbReference type="GeneID" id="3255962"/>
<dbReference type="PANTHER" id="PTHR22950:SF692">
    <property type="entry name" value="TRANSMEMBRANE AMINO ACID TRANSPORTER FAMILY PROTEIN"/>
    <property type="match status" value="1"/>
</dbReference>
<dbReference type="Pfam" id="PF01490">
    <property type="entry name" value="Aa_trans"/>
    <property type="match status" value="1"/>
</dbReference>
<dbReference type="InterPro" id="IPR013057">
    <property type="entry name" value="AA_transpt_TM"/>
</dbReference>
<feature type="transmembrane region" description="Helical" evidence="9">
    <location>
        <begin position="149"/>
        <end position="169"/>
    </location>
</feature>
<dbReference type="VEuPathDB" id="FungiDB:CNB03550"/>
<dbReference type="RefSeq" id="XP_569190.1">
    <property type="nucleotide sequence ID" value="XM_569190.2"/>
</dbReference>
<accession>Q5KLZ1</accession>
<dbReference type="GO" id="GO:0015824">
    <property type="term" value="P:proline transport"/>
    <property type="evidence" value="ECO:0000318"/>
    <property type="project" value="GO_Central"/>
</dbReference>
<dbReference type="GO" id="GO:0015186">
    <property type="term" value="F:L-glutamine transmembrane transporter activity"/>
    <property type="evidence" value="ECO:0000318"/>
    <property type="project" value="GO_Central"/>
</dbReference>
<evidence type="ECO:0000256" key="5">
    <source>
        <dbReference type="ARBA" id="ARBA00022970"/>
    </source>
</evidence>
<evidence type="ECO:0000256" key="2">
    <source>
        <dbReference type="ARBA" id="ARBA00008066"/>
    </source>
</evidence>
<dbReference type="GO" id="GO:0000329">
    <property type="term" value="C:fungal-type vacuole membrane"/>
    <property type="evidence" value="ECO:0000318"/>
    <property type="project" value="GO_Central"/>
</dbReference>
<comment type="subcellular location">
    <subcellularLocation>
        <location evidence="1">Membrane</location>
        <topology evidence="1">Multi-pass membrane protein</topology>
    </subcellularLocation>
</comment>
<reference evidence="11 12" key="1">
    <citation type="journal article" date="2005" name="Science">
        <title>The genome of the basidiomycetous yeast and human pathogen Cryptococcus neoformans.</title>
        <authorList>
            <person name="Loftus B.J."/>
            <person name="Fung E."/>
            <person name="Roncaglia P."/>
            <person name="Rowley D."/>
            <person name="Amedeo P."/>
            <person name="Bruno D."/>
            <person name="Vamathevan J."/>
            <person name="Miranda M."/>
            <person name="Anderson I.J."/>
            <person name="Fraser J.A."/>
            <person name="Allen J.E."/>
            <person name="Bosdet I.E."/>
            <person name="Brent M.R."/>
            <person name="Chiu R."/>
            <person name="Doering T.L."/>
            <person name="Donlin M.J."/>
            <person name="D'Souza C.A."/>
            <person name="Fox D.S."/>
            <person name="Grinberg V."/>
            <person name="Fu J."/>
            <person name="Fukushima M."/>
            <person name="Haas B.J."/>
            <person name="Huang J.C."/>
            <person name="Janbon G."/>
            <person name="Jones S.J."/>
            <person name="Koo H.L."/>
            <person name="Krzywinski M.I."/>
            <person name="Kwon-Chung J.K."/>
            <person name="Lengeler K.B."/>
            <person name="Maiti R."/>
            <person name="Marra M.A."/>
            <person name="Marra R.E."/>
            <person name="Mathewson C.A."/>
            <person name="Mitchell T.G."/>
            <person name="Pertea M."/>
            <person name="Riggs F.R."/>
            <person name="Salzberg S.L."/>
            <person name="Schein J.E."/>
            <person name="Shvartsbeyn A."/>
            <person name="Shin H."/>
            <person name="Shumway M."/>
            <person name="Specht C.A."/>
            <person name="Suh B.B."/>
            <person name="Tenney A."/>
            <person name="Utterback T.R."/>
            <person name="Wickes B.L."/>
            <person name="Wortman J.R."/>
            <person name="Wye N.H."/>
            <person name="Kronstad J.W."/>
            <person name="Lodge J.K."/>
            <person name="Heitman J."/>
            <person name="Davis R.W."/>
            <person name="Fraser C.M."/>
            <person name="Hyman R.W."/>
        </authorList>
    </citation>
    <scope>NUCLEOTIDE SEQUENCE [LARGE SCALE GENOMIC DNA]</scope>
    <source>
        <strain evidence="12">JEC21 / ATCC MYA-565</strain>
    </source>
</reference>
<dbReference type="eggNOG" id="KOG1303">
    <property type="taxonomic scope" value="Eukaryota"/>
</dbReference>
<dbReference type="KEGG" id="cne:CNB03550"/>
<protein>
    <recommendedName>
        <fullName evidence="10">Amino acid transporter transmembrane domain-containing protein</fullName>
    </recommendedName>
</protein>
<evidence type="ECO:0000256" key="1">
    <source>
        <dbReference type="ARBA" id="ARBA00004141"/>
    </source>
</evidence>
<keyword evidence="6 9" id="KW-1133">Transmembrane helix</keyword>
<keyword evidence="5" id="KW-0029">Amino-acid transport</keyword>
<evidence type="ECO:0000313" key="11">
    <source>
        <dbReference type="EMBL" id="AAW41883.1"/>
    </source>
</evidence>
<dbReference type="HOGENOM" id="CLU_009646_8_2_1"/>
<evidence type="ECO:0000259" key="10">
    <source>
        <dbReference type="Pfam" id="PF01490"/>
    </source>
</evidence>
<keyword evidence="3" id="KW-0813">Transport</keyword>
<feature type="transmembrane region" description="Helical" evidence="9">
    <location>
        <begin position="101"/>
        <end position="122"/>
    </location>
</feature>
<dbReference type="AlphaFoldDB" id="Q5KLZ1"/>
<feature type="transmembrane region" description="Helical" evidence="9">
    <location>
        <begin position="203"/>
        <end position="229"/>
    </location>
</feature>
<comment type="similarity">
    <text evidence="2">Belongs to the amino acid/polyamine transporter 2 family.</text>
</comment>
<dbReference type="InParanoid" id="Q5KLZ1"/>
<dbReference type="OMA" id="AFNFFCT"/>
<name>Q5KLZ1_CRYD1</name>
<feature type="transmembrane region" description="Helical" evidence="9">
    <location>
        <begin position="327"/>
        <end position="345"/>
    </location>
</feature>
<feature type="transmembrane region" description="Helical" evidence="9">
    <location>
        <begin position="442"/>
        <end position="463"/>
    </location>
</feature>
<evidence type="ECO:0000256" key="8">
    <source>
        <dbReference type="SAM" id="MobiDB-lite"/>
    </source>
</evidence>
<evidence type="ECO:0000256" key="9">
    <source>
        <dbReference type="SAM" id="Phobius"/>
    </source>
</evidence>
<evidence type="ECO:0000256" key="4">
    <source>
        <dbReference type="ARBA" id="ARBA00022692"/>
    </source>
</evidence>
<evidence type="ECO:0000256" key="6">
    <source>
        <dbReference type="ARBA" id="ARBA00022989"/>
    </source>
</evidence>
<dbReference type="PANTHER" id="PTHR22950">
    <property type="entry name" value="AMINO ACID TRANSPORTER"/>
    <property type="match status" value="1"/>
</dbReference>
<sequence>MASPPIPTFQNGRSICLATSTATLVEPTERTPLLKEVQNGTGKPVSPPQYDHEEEGTEGKEVELLVPGKSNFSQTLLNVLGDLIGTGLLACPIAIAHAGWVLGPLLLCLVSGITLWTLKILIRIIEKDRSMRNFADVARYSLGARAEKWTTAMFVSDCCIWIIALIVLFSDSFEVVLPMFTSNQWKVIGLVVIVPLNFIPLRFLAWTSALGITSTWTLVAILIFTGLATPTSPGSVLDPAPTDLWPAHGLVKLGLSFGLLISGFGGHFLVPNLIRDMKHPEQAERVCEVGYGICIIVYALVSVFGYLMFGRDVSDEISRDLAKTSAFSPLMAQIAVWMVAINPLTKLPLGLRPLTDIVYSALRLQSTTFVPKIHVSYAESSEPDEEDDELCSPITSNAPTVLSSFSASTISAATSITLEDEHYTHALSNAQRRHDRREQLKAIFRALITIVLLGVFVLGALAFPSFETLMSIMGGGMSIITCILIPIAAGANIWGWRWYSILLFGLSAVVCVIGVVCACLNNGDA</sequence>
<feature type="domain" description="Amino acid transporter transmembrane" evidence="10">
    <location>
        <begin position="69"/>
        <end position="501"/>
    </location>
</feature>
<organism evidence="11 12">
    <name type="scientific">Cryptococcus deneoformans (strain JEC21 / ATCC MYA-565)</name>
    <name type="common">Cryptococcus neoformans var. neoformans serotype D</name>
    <dbReference type="NCBI Taxonomy" id="214684"/>
    <lineage>
        <taxon>Eukaryota</taxon>
        <taxon>Fungi</taxon>
        <taxon>Dikarya</taxon>
        <taxon>Basidiomycota</taxon>
        <taxon>Agaricomycotina</taxon>
        <taxon>Tremellomycetes</taxon>
        <taxon>Tremellales</taxon>
        <taxon>Cryptococcaceae</taxon>
        <taxon>Cryptococcus</taxon>
        <taxon>Cryptococcus neoformans species complex</taxon>
    </lineage>
</organism>
<gene>
    <name evidence="11" type="ordered locus">CNB03550</name>
</gene>
<feature type="transmembrane region" description="Helical" evidence="9">
    <location>
        <begin position="501"/>
        <end position="523"/>
    </location>
</feature>